<feature type="transmembrane region" description="Helical" evidence="7">
    <location>
        <begin position="86"/>
        <end position="117"/>
    </location>
</feature>
<dbReference type="EMBL" id="CAJNAQ010000001">
    <property type="protein sequence ID" value="CAE6484708.1"/>
    <property type="molecule type" value="Genomic_DNA"/>
</dbReference>
<comment type="caution">
    <text evidence="8">The sequence shown here is derived from an EMBL/GenBank/DDBJ whole genome shotgun (WGS) entry which is preliminary data.</text>
</comment>
<dbReference type="Proteomes" id="UP000655759">
    <property type="component" value="Unassembled WGS sequence"/>
</dbReference>
<feature type="transmembrane region" description="Helical" evidence="7">
    <location>
        <begin position="43"/>
        <end position="65"/>
    </location>
</feature>
<evidence type="ECO:0000256" key="6">
    <source>
        <dbReference type="RuleBase" id="RU003732"/>
    </source>
</evidence>
<keyword evidence="2 6" id="KW-0813">Transport</keyword>
<evidence type="ECO:0000313" key="8">
    <source>
        <dbReference type="EMBL" id="CAE6484708.1"/>
    </source>
</evidence>
<accession>A0A812ETM5</accession>
<feature type="transmembrane region" description="Helical" evidence="7">
    <location>
        <begin position="370"/>
        <end position="390"/>
    </location>
</feature>
<dbReference type="AlphaFoldDB" id="A0A812ETM5"/>
<organism evidence="8 9">
    <name type="scientific">Candidatus Nitrosotenuis uzonensis</name>
    <dbReference type="NCBI Taxonomy" id="1407055"/>
    <lineage>
        <taxon>Archaea</taxon>
        <taxon>Nitrososphaerota</taxon>
        <taxon>Candidatus Nitrosotenuis</taxon>
    </lineage>
</organism>
<dbReference type="InterPro" id="IPR047218">
    <property type="entry name" value="YocR/YhdH-like"/>
</dbReference>
<evidence type="ECO:0000256" key="3">
    <source>
        <dbReference type="ARBA" id="ARBA00022692"/>
    </source>
</evidence>
<comment type="subcellular location">
    <subcellularLocation>
        <location evidence="1">Membrane</location>
        <topology evidence="1">Multi-pass membrane protein</topology>
    </subcellularLocation>
</comment>
<feature type="transmembrane region" description="Helical" evidence="7">
    <location>
        <begin position="129"/>
        <end position="147"/>
    </location>
</feature>
<dbReference type="InterPro" id="IPR000175">
    <property type="entry name" value="Na/ntran_symport"/>
</dbReference>
<dbReference type="PANTHER" id="PTHR42948">
    <property type="entry name" value="TRANSPORTER"/>
    <property type="match status" value="1"/>
</dbReference>
<dbReference type="RefSeq" id="WP_205097479.1">
    <property type="nucleotide sequence ID" value="NZ_CAJNAQ010000001.1"/>
</dbReference>
<dbReference type="Pfam" id="PF00209">
    <property type="entry name" value="SNF"/>
    <property type="match status" value="2"/>
</dbReference>
<evidence type="ECO:0000256" key="2">
    <source>
        <dbReference type="ARBA" id="ARBA00022448"/>
    </source>
</evidence>
<dbReference type="PROSITE" id="PS50267">
    <property type="entry name" value="NA_NEUROTRAN_SYMP_3"/>
    <property type="match status" value="1"/>
</dbReference>
<evidence type="ECO:0000256" key="7">
    <source>
        <dbReference type="SAM" id="Phobius"/>
    </source>
</evidence>
<feature type="transmembrane region" description="Helical" evidence="7">
    <location>
        <begin position="331"/>
        <end position="350"/>
    </location>
</feature>
<reference evidence="8" key="1">
    <citation type="submission" date="2021-02" db="EMBL/GenBank/DDBJ databases">
        <authorList>
            <person name="Han P."/>
        </authorList>
    </citation>
    <scope>NUCLEOTIDE SEQUENCE</scope>
    <source>
        <strain evidence="8">Candidatus Nitrosotenuis uzonensis 5A</strain>
    </source>
</reference>
<feature type="transmembrane region" description="Helical" evidence="7">
    <location>
        <begin position="283"/>
        <end position="310"/>
    </location>
</feature>
<dbReference type="NCBIfam" id="NF037979">
    <property type="entry name" value="Na_transp"/>
    <property type="match status" value="1"/>
</dbReference>
<name>A0A812ETM5_9ARCH</name>
<gene>
    <name evidence="8" type="ORF">NUZ5A_10058</name>
</gene>
<evidence type="ECO:0000256" key="4">
    <source>
        <dbReference type="ARBA" id="ARBA00022989"/>
    </source>
</evidence>
<dbReference type="CDD" id="cd10336">
    <property type="entry name" value="SLC6sbd_Tyt1-Like"/>
    <property type="match status" value="1"/>
</dbReference>
<comment type="similarity">
    <text evidence="6">Belongs to the sodium:neurotransmitter symporter (SNF) (TC 2.A.22) family.</text>
</comment>
<evidence type="ECO:0000313" key="9">
    <source>
        <dbReference type="Proteomes" id="UP000655759"/>
    </source>
</evidence>
<evidence type="ECO:0000256" key="1">
    <source>
        <dbReference type="ARBA" id="ARBA00004141"/>
    </source>
</evidence>
<dbReference type="GO" id="GO:0016020">
    <property type="term" value="C:membrane"/>
    <property type="evidence" value="ECO:0007669"/>
    <property type="project" value="UniProtKB-SubCell"/>
</dbReference>
<proteinExistence type="inferred from homology"/>
<feature type="transmembrane region" description="Helical" evidence="7">
    <location>
        <begin position="159"/>
        <end position="184"/>
    </location>
</feature>
<keyword evidence="6" id="KW-0769">Symport</keyword>
<dbReference type="SUPFAM" id="SSF161070">
    <property type="entry name" value="SNF-like"/>
    <property type="match status" value="1"/>
</dbReference>
<protein>
    <recommendedName>
        <fullName evidence="6">Transporter</fullName>
    </recommendedName>
</protein>
<dbReference type="InterPro" id="IPR037272">
    <property type="entry name" value="SNS_sf"/>
</dbReference>
<dbReference type="GO" id="GO:0015293">
    <property type="term" value="F:symporter activity"/>
    <property type="evidence" value="ECO:0007669"/>
    <property type="project" value="UniProtKB-KW"/>
</dbReference>
<keyword evidence="5 7" id="KW-0472">Membrane</keyword>
<feature type="transmembrane region" description="Helical" evidence="7">
    <location>
        <begin position="204"/>
        <end position="230"/>
    </location>
</feature>
<feature type="transmembrane region" description="Helical" evidence="7">
    <location>
        <begin position="411"/>
        <end position="432"/>
    </location>
</feature>
<keyword evidence="3 6" id="KW-0812">Transmembrane</keyword>
<dbReference type="PANTHER" id="PTHR42948:SF1">
    <property type="entry name" value="TRANSPORTER"/>
    <property type="match status" value="1"/>
</dbReference>
<dbReference type="PRINTS" id="PR00176">
    <property type="entry name" value="NANEUSMPORT"/>
</dbReference>
<feature type="transmembrane region" description="Helical" evidence="7">
    <location>
        <begin position="12"/>
        <end position="31"/>
    </location>
</feature>
<keyword evidence="4 7" id="KW-1133">Transmembrane helix</keyword>
<sequence>MGFEREHWNSNVGFILASVGSAVGIGNVWRFPYLVGTNGGGAFLFPYVVILTTFGLALMVLELAVGRYYQTSIIGCLTRIKKRFKWAGVFTVIVTFVVTSYYLVILGWILSYVFIMIFEPTLGFDSFSISFYPVAAFFAVVGINYLIIRKGISGGIEKINKVGVILLVCILVPLTVYAVFLPGSETGIMFYLWPDFEKIFEPPIWAAAFGQAFFSLSIGFGTLVAYGSYLRSKGSLVRASSAIVAFDTIIAFIAGLMIFSFLFSFGMEPDQGASLVFKVMPSIFSQIEFGAVIAVLFFALLFIAGITSSVSLFQVPISAMEDNVGMRRGRAVLVVTGLVTLIGIFSALSYSPIKLAVGGMPVFDFMDTMFGTYGITISAIIFVTIVSWFMDKRSLLEHIQQGSRIKIPYMLIYFARFVLPTAIAVTIILSIIKL</sequence>
<feature type="transmembrane region" description="Helical" evidence="7">
    <location>
        <begin position="242"/>
        <end position="263"/>
    </location>
</feature>
<dbReference type="PROSITE" id="PS00610">
    <property type="entry name" value="NA_NEUROTRAN_SYMP_1"/>
    <property type="match status" value="1"/>
</dbReference>
<evidence type="ECO:0000256" key="5">
    <source>
        <dbReference type="ARBA" id="ARBA00023136"/>
    </source>
</evidence>